<feature type="transmembrane region" description="Helical" evidence="5">
    <location>
        <begin position="50"/>
        <end position="71"/>
    </location>
</feature>
<reference evidence="7" key="1">
    <citation type="submission" date="2020-05" db="EMBL/GenBank/DDBJ databases">
        <authorList>
            <person name="Chiriac C."/>
            <person name="Salcher M."/>
            <person name="Ghai R."/>
            <person name="Kavagutti S V."/>
        </authorList>
    </citation>
    <scope>NUCLEOTIDE SEQUENCE</scope>
</reference>
<keyword evidence="3 5" id="KW-1133">Transmembrane helix</keyword>
<dbReference type="InterPro" id="IPR036259">
    <property type="entry name" value="MFS_trans_sf"/>
</dbReference>
<accession>A0A6J6GHA2</accession>
<dbReference type="AlphaFoldDB" id="A0A6J6GHA2"/>
<dbReference type="Pfam" id="PF07690">
    <property type="entry name" value="MFS_1"/>
    <property type="match status" value="1"/>
</dbReference>
<sequence length="426" mass="46194">MAAAEKISLARANRIKNVMVGTFFTQALVSMAIIIRIPEIIDNIGLSKNLAIWGTITGLSGLGSILALVFAHRFVLRFGTTRVTQIGTLAATAIQGLLPLIGNYWIYFLATLVQFFFFSLYNNAANAQALLIQKRLNRVVLGSIHGAWSLGVAVATLISGILASFLPLVWHMGIIAAAGFVAHLILNTQMMTRDEEARSQTRVKVEKRVSWIKTPRIVWLLAFGLLLGIWPELVMGDWMTLYSKNVMQLSASLIAIPYTAFAIAMIVGRFSTAWVSKRMPVNRAGMFGGYIGGVAMLAGLLFGYYLLPINQLLAVAVQAGFFFVAGLGESIMVPAFYSAASHIRTIPATQVLARMGLVNSLLFIIAKGVMGSLADTVGLALAMIFPILAFFGSGYMQNVVGRRANKLEAQNLENYPPTGSMPVVKI</sequence>
<dbReference type="EMBL" id="CAEZSN010000048">
    <property type="protein sequence ID" value="CAB4541680.1"/>
    <property type="molecule type" value="Genomic_DNA"/>
</dbReference>
<dbReference type="PANTHER" id="PTHR23514">
    <property type="entry name" value="BYPASS OF STOP CODON PROTEIN 6"/>
    <property type="match status" value="1"/>
</dbReference>
<feature type="transmembrane region" description="Helical" evidence="5">
    <location>
        <begin position="376"/>
        <end position="396"/>
    </location>
</feature>
<keyword evidence="4 5" id="KW-0472">Membrane</keyword>
<feature type="transmembrane region" description="Helical" evidence="5">
    <location>
        <begin position="18"/>
        <end position="38"/>
    </location>
</feature>
<organism evidence="7">
    <name type="scientific">freshwater metagenome</name>
    <dbReference type="NCBI Taxonomy" id="449393"/>
    <lineage>
        <taxon>unclassified sequences</taxon>
        <taxon>metagenomes</taxon>
        <taxon>ecological metagenomes</taxon>
    </lineage>
</organism>
<evidence type="ECO:0000256" key="3">
    <source>
        <dbReference type="ARBA" id="ARBA00022989"/>
    </source>
</evidence>
<feature type="transmembrane region" description="Helical" evidence="5">
    <location>
        <begin position="255"/>
        <end position="275"/>
    </location>
</feature>
<gene>
    <name evidence="6" type="ORF">UFOPK1433_00536</name>
    <name evidence="7" type="ORF">UFOPK1843_00022</name>
</gene>
<protein>
    <submittedName>
        <fullName evidence="7">Unannotated protein</fullName>
    </submittedName>
</protein>
<dbReference type="GO" id="GO:0016020">
    <property type="term" value="C:membrane"/>
    <property type="evidence" value="ECO:0007669"/>
    <property type="project" value="UniProtKB-SubCell"/>
</dbReference>
<evidence type="ECO:0000256" key="4">
    <source>
        <dbReference type="ARBA" id="ARBA00023136"/>
    </source>
</evidence>
<feature type="transmembrane region" description="Helical" evidence="5">
    <location>
        <begin position="83"/>
        <end position="98"/>
    </location>
</feature>
<feature type="transmembrane region" description="Helical" evidence="5">
    <location>
        <begin position="168"/>
        <end position="186"/>
    </location>
</feature>
<dbReference type="InterPro" id="IPR051788">
    <property type="entry name" value="MFS_Transporter"/>
</dbReference>
<dbReference type="SUPFAM" id="SSF103473">
    <property type="entry name" value="MFS general substrate transporter"/>
    <property type="match status" value="1"/>
</dbReference>
<evidence type="ECO:0000256" key="2">
    <source>
        <dbReference type="ARBA" id="ARBA00022692"/>
    </source>
</evidence>
<comment type="subcellular location">
    <subcellularLocation>
        <location evidence="1">Membrane</location>
        <topology evidence="1">Multi-pass membrane protein</topology>
    </subcellularLocation>
</comment>
<evidence type="ECO:0000313" key="7">
    <source>
        <dbReference type="EMBL" id="CAB4599259.1"/>
    </source>
</evidence>
<evidence type="ECO:0000256" key="1">
    <source>
        <dbReference type="ARBA" id="ARBA00004141"/>
    </source>
</evidence>
<dbReference type="Gene3D" id="1.20.1250.20">
    <property type="entry name" value="MFS general substrate transporter like domains"/>
    <property type="match status" value="2"/>
</dbReference>
<feature type="transmembrane region" description="Helical" evidence="5">
    <location>
        <begin position="104"/>
        <end position="124"/>
    </location>
</feature>
<keyword evidence="2 5" id="KW-0812">Transmembrane</keyword>
<dbReference type="GO" id="GO:0022857">
    <property type="term" value="F:transmembrane transporter activity"/>
    <property type="evidence" value="ECO:0007669"/>
    <property type="project" value="InterPro"/>
</dbReference>
<feature type="transmembrane region" description="Helical" evidence="5">
    <location>
        <begin position="351"/>
        <end position="370"/>
    </location>
</feature>
<feature type="transmembrane region" description="Helical" evidence="5">
    <location>
        <begin position="287"/>
        <end position="307"/>
    </location>
</feature>
<name>A0A6J6GHA2_9ZZZZ</name>
<feature type="transmembrane region" description="Helical" evidence="5">
    <location>
        <begin position="217"/>
        <end position="235"/>
    </location>
</feature>
<feature type="transmembrane region" description="Helical" evidence="5">
    <location>
        <begin position="136"/>
        <end position="162"/>
    </location>
</feature>
<evidence type="ECO:0000256" key="5">
    <source>
        <dbReference type="SAM" id="Phobius"/>
    </source>
</evidence>
<dbReference type="EMBL" id="CAEZUR010000001">
    <property type="protein sequence ID" value="CAB4599259.1"/>
    <property type="molecule type" value="Genomic_DNA"/>
</dbReference>
<dbReference type="PANTHER" id="PTHR23514:SF13">
    <property type="entry name" value="INNER MEMBRANE PROTEIN YBJJ"/>
    <property type="match status" value="1"/>
</dbReference>
<feature type="transmembrane region" description="Helical" evidence="5">
    <location>
        <begin position="313"/>
        <end position="339"/>
    </location>
</feature>
<dbReference type="InterPro" id="IPR011701">
    <property type="entry name" value="MFS"/>
</dbReference>
<evidence type="ECO:0000313" key="6">
    <source>
        <dbReference type="EMBL" id="CAB4541680.1"/>
    </source>
</evidence>
<proteinExistence type="predicted"/>